<comment type="caution">
    <text evidence="14">The sequence shown here is derived from an EMBL/GenBank/DDBJ whole genome shotgun (WGS) entry which is preliminary data.</text>
</comment>
<gene>
    <name evidence="14" type="ORF">ISU02_04625</name>
</gene>
<feature type="transmembrane region" description="Helical" evidence="13">
    <location>
        <begin position="359"/>
        <end position="377"/>
    </location>
</feature>
<evidence type="ECO:0000256" key="6">
    <source>
        <dbReference type="ARBA" id="ARBA00022449"/>
    </source>
</evidence>
<dbReference type="Pfam" id="PF01554">
    <property type="entry name" value="MatE"/>
    <property type="match status" value="2"/>
</dbReference>
<evidence type="ECO:0000256" key="5">
    <source>
        <dbReference type="ARBA" id="ARBA00022448"/>
    </source>
</evidence>
<evidence type="ECO:0000256" key="10">
    <source>
        <dbReference type="ARBA" id="ARBA00023065"/>
    </source>
</evidence>
<evidence type="ECO:0000256" key="7">
    <source>
        <dbReference type="ARBA" id="ARBA00022475"/>
    </source>
</evidence>
<feature type="transmembrane region" description="Helical" evidence="13">
    <location>
        <begin position="324"/>
        <end position="347"/>
    </location>
</feature>
<dbReference type="NCBIfam" id="TIGR00797">
    <property type="entry name" value="matE"/>
    <property type="match status" value="1"/>
</dbReference>
<dbReference type="EMBL" id="JADKNH010000002">
    <property type="protein sequence ID" value="MBF4692386.1"/>
    <property type="molecule type" value="Genomic_DNA"/>
</dbReference>
<feature type="transmembrane region" description="Helical" evidence="13">
    <location>
        <begin position="55"/>
        <end position="79"/>
    </location>
</feature>
<feature type="transmembrane region" description="Helical" evidence="13">
    <location>
        <begin position="247"/>
        <end position="266"/>
    </location>
</feature>
<comment type="function">
    <text evidence="1">Multidrug efflux pump.</text>
</comment>
<feature type="transmembrane region" description="Helical" evidence="13">
    <location>
        <begin position="167"/>
        <end position="189"/>
    </location>
</feature>
<evidence type="ECO:0000256" key="4">
    <source>
        <dbReference type="ARBA" id="ARBA00020268"/>
    </source>
</evidence>
<dbReference type="InterPro" id="IPR048279">
    <property type="entry name" value="MdtK-like"/>
</dbReference>
<reference evidence="14 15" key="1">
    <citation type="submission" date="2020-11" db="EMBL/GenBank/DDBJ databases">
        <title>Fusibacter basophilias sp. nov.</title>
        <authorList>
            <person name="Qiu D."/>
        </authorList>
    </citation>
    <scope>NUCLEOTIDE SEQUENCE [LARGE SCALE GENOMIC DNA]</scope>
    <source>
        <strain evidence="14 15">Q10-2</strain>
    </source>
</reference>
<evidence type="ECO:0000256" key="2">
    <source>
        <dbReference type="ARBA" id="ARBA00004651"/>
    </source>
</evidence>
<dbReference type="RefSeq" id="WP_194700618.1">
    <property type="nucleotide sequence ID" value="NZ_JADKNH010000002.1"/>
</dbReference>
<keyword evidence="7" id="KW-1003">Cell membrane</keyword>
<accession>A0ABR9ZQX5</accession>
<feature type="transmembrane region" description="Helical" evidence="13">
    <location>
        <begin position="91"/>
        <end position="117"/>
    </location>
</feature>
<comment type="subcellular location">
    <subcellularLocation>
        <location evidence="2">Cell membrane</location>
        <topology evidence="2">Multi-pass membrane protein</topology>
    </subcellularLocation>
</comment>
<evidence type="ECO:0000256" key="1">
    <source>
        <dbReference type="ARBA" id="ARBA00003408"/>
    </source>
</evidence>
<keyword evidence="11 13" id="KW-0472">Membrane</keyword>
<dbReference type="PIRSF" id="PIRSF006603">
    <property type="entry name" value="DinF"/>
    <property type="match status" value="1"/>
</dbReference>
<feature type="transmembrane region" description="Helical" evidence="13">
    <location>
        <begin position="389"/>
        <end position="408"/>
    </location>
</feature>
<keyword evidence="5" id="KW-0813">Transport</keyword>
<evidence type="ECO:0000256" key="3">
    <source>
        <dbReference type="ARBA" id="ARBA00010199"/>
    </source>
</evidence>
<feature type="transmembrane region" description="Helical" evidence="13">
    <location>
        <begin position="137"/>
        <end position="155"/>
    </location>
</feature>
<protein>
    <recommendedName>
        <fullName evidence="4">Probable multidrug resistance protein NorM</fullName>
    </recommendedName>
    <alternativeName>
        <fullName evidence="12">Multidrug-efflux transporter</fullName>
    </alternativeName>
</protein>
<evidence type="ECO:0000313" key="15">
    <source>
        <dbReference type="Proteomes" id="UP000614200"/>
    </source>
</evidence>
<feature type="transmembrane region" description="Helical" evidence="13">
    <location>
        <begin position="195"/>
        <end position="214"/>
    </location>
</feature>
<feature type="transmembrane region" description="Helical" evidence="13">
    <location>
        <begin position="420"/>
        <end position="439"/>
    </location>
</feature>
<feature type="transmembrane region" description="Helical" evidence="13">
    <location>
        <begin position="286"/>
        <end position="303"/>
    </location>
</feature>
<dbReference type="InterPro" id="IPR002528">
    <property type="entry name" value="MATE_fam"/>
</dbReference>
<sequence length="447" mass="49289">MTDVDLTQGAIISHVKRIAIPASVGMLFNTLFNVVDTYYAGKLSTDALAGMTISFPIFFIIIALSSGIGSGATALNAIALGEKNKKYFHSLSYNAVFFGLFLAVLIALASPLMVPFLFELSGATGLSKALGIQYTNVIFWGSIFFILNSVLNAMLNAQGDTKSYRNFLIIGFFMNLILDPLFIFGWFGLPQLGTIGVALATVIIQVFGTLYMLYRLNKSPTFELQAFKNAHFNLEVMFQLFKQGFPASLNMMTIALGVFVINFYVLKYAGSVTIAAYGAAMRVEQLILLPALGLNIATLTIVGQNFGAKNFERIFETKQKTLRIGIGMMVFGALLIYPLAPHIISLFNNDQAVIMAGTHYLRIEAFALPTYIILNILISALQGIKKPNFAIYIGIYRQIFIPITLFYFLGTVLDMGITGVWWGIVLNNWSATIIAYFYTKRVMKSLG</sequence>
<keyword evidence="15" id="KW-1185">Reference proteome</keyword>
<keyword evidence="8 13" id="KW-0812">Transmembrane</keyword>
<organism evidence="14 15">
    <name type="scientific">Fusibacter ferrireducens</name>
    <dbReference type="NCBI Taxonomy" id="2785058"/>
    <lineage>
        <taxon>Bacteria</taxon>
        <taxon>Bacillati</taxon>
        <taxon>Bacillota</taxon>
        <taxon>Clostridia</taxon>
        <taxon>Eubacteriales</taxon>
        <taxon>Eubacteriales Family XII. Incertae Sedis</taxon>
        <taxon>Fusibacter</taxon>
    </lineage>
</organism>
<evidence type="ECO:0000256" key="8">
    <source>
        <dbReference type="ARBA" id="ARBA00022692"/>
    </source>
</evidence>
<evidence type="ECO:0000256" key="11">
    <source>
        <dbReference type="ARBA" id="ARBA00023136"/>
    </source>
</evidence>
<dbReference type="PANTHER" id="PTHR43298:SF2">
    <property type="entry name" value="FMN_FAD EXPORTER YEEO-RELATED"/>
    <property type="match status" value="1"/>
</dbReference>
<dbReference type="PANTHER" id="PTHR43298">
    <property type="entry name" value="MULTIDRUG RESISTANCE PROTEIN NORM-RELATED"/>
    <property type="match status" value="1"/>
</dbReference>
<evidence type="ECO:0000256" key="9">
    <source>
        <dbReference type="ARBA" id="ARBA00022989"/>
    </source>
</evidence>
<evidence type="ECO:0000256" key="12">
    <source>
        <dbReference type="ARBA" id="ARBA00031636"/>
    </source>
</evidence>
<evidence type="ECO:0000313" key="14">
    <source>
        <dbReference type="EMBL" id="MBF4692386.1"/>
    </source>
</evidence>
<dbReference type="Proteomes" id="UP000614200">
    <property type="component" value="Unassembled WGS sequence"/>
</dbReference>
<comment type="similarity">
    <text evidence="3">Belongs to the multi antimicrobial extrusion (MATE) (TC 2.A.66.1) family.</text>
</comment>
<evidence type="ECO:0000256" key="13">
    <source>
        <dbReference type="SAM" id="Phobius"/>
    </source>
</evidence>
<keyword evidence="6" id="KW-0050">Antiport</keyword>
<proteinExistence type="inferred from homology"/>
<keyword evidence="9 13" id="KW-1133">Transmembrane helix</keyword>
<keyword evidence="10" id="KW-0406">Ion transport</keyword>
<name>A0ABR9ZQX5_9FIRM</name>
<dbReference type="InterPro" id="IPR050222">
    <property type="entry name" value="MATE_MdtK"/>
</dbReference>
<feature type="transmembrane region" description="Helical" evidence="13">
    <location>
        <begin position="18"/>
        <end position="35"/>
    </location>
</feature>